<dbReference type="InterPro" id="IPR009003">
    <property type="entry name" value="Peptidase_S1_PA"/>
</dbReference>
<evidence type="ECO:0000313" key="4">
    <source>
        <dbReference type="EMBL" id="KAK6185043.1"/>
    </source>
</evidence>
<proteinExistence type="inferred from homology"/>
<dbReference type="PANTHER" id="PTHR24253:SF153">
    <property type="entry name" value="SERINE PROTEASE HEPSIN"/>
    <property type="match status" value="1"/>
</dbReference>
<protein>
    <recommendedName>
        <fullName evidence="3">Peptidase S1 domain-containing protein</fullName>
    </recommendedName>
</protein>
<evidence type="ECO:0000256" key="1">
    <source>
        <dbReference type="ARBA" id="ARBA00023157"/>
    </source>
</evidence>
<sequence>MDIYQLLSFLYISSSVTCLSQIKSNFQRTVIFINANTDLGENAFIRGGRNYHCTGKTGTDPCSIPIRHKNVSSSAATKWSVGDNYLDWQGAEINQASFNGLAAEGTPLVWTTSKHVPGNLTVRDNGFGFSALNTFGSGFWMLDVEMDCSETDSGWFQFKTYITPTSGWEPDIDQTQACGGEVGGRRPFLTNNHQARCGKLNLFYYASAGCIINNIPTSLPTTTPIPAEECGIKHVSQSRIVNGHPAAEGVWPWMTEILYQDNHGCGAVLISSRWAITAGHCVRTAKTYGPWATILRTGETNRHILSGRERDYFIKNIIKHPLFDKAGAGLVNNDHDIALLELVAPVEIRNNDVTAACLPITFPVDEFVDKECWITGWGSTQGTGDRMLLQELKVNVSTVQSCSTYYSAEVSHRQVCAGRYDHQACQGDSGSPLSCFLQGRWYVVGIVSWGDDNCHGRPSVFTRISAFTDWIKQETGVQFNKPGLIG</sequence>
<dbReference type="GO" id="GO:0006508">
    <property type="term" value="P:proteolysis"/>
    <property type="evidence" value="ECO:0007669"/>
    <property type="project" value="InterPro"/>
</dbReference>
<dbReference type="CDD" id="cd00190">
    <property type="entry name" value="Tryp_SPc"/>
    <property type="match status" value="1"/>
</dbReference>
<dbReference type="PANTHER" id="PTHR24253">
    <property type="entry name" value="TRANSMEMBRANE PROTEASE SERINE"/>
    <property type="match status" value="1"/>
</dbReference>
<accession>A0AAN8K3G3</accession>
<evidence type="ECO:0000313" key="5">
    <source>
        <dbReference type="Proteomes" id="UP001347796"/>
    </source>
</evidence>
<dbReference type="Gene3D" id="2.40.10.10">
    <property type="entry name" value="Trypsin-like serine proteases"/>
    <property type="match status" value="1"/>
</dbReference>
<dbReference type="AlphaFoldDB" id="A0AAN8K3G3"/>
<dbReference type="PROSITE" id="PS50240">
    <property type="entry name" value="TRYPSIN_DOM"/>
    <property type="match status" value="1"/>
</dbReference>
<dbReference type="Proteomes" id="UP001347796">
    <property type="component" value="Unassembled WGS sequence"/>
</dbReference>
<dbReference type="SUPFAM" id="SSF50494">
    <property type="entry name" value="Trypsin-like serine proteases"/>
    <property type="match status" value="1"/>
</dbReference>
<comment type="similarity">
    <text evidence="2">Belongs to the peptidase S1 family. CLIP subfamily.</text>
</comment>
<feature type="domain" description="Peptidase S1" evidence="3">
    <location>
        <begin position="240"/>
        <end position="476"/>
    </location>
</feature>
<dbReference type="Pfam" id="PF00089">
    <property type="entry name" value="Trypsin"/>
    <property type="match status" value="1"/>
</dbReference>
<dbReference type="GO" id="GO:0004252">
    <property type="term" value="F:serine-type endopeptidase activity"/>
    <property type="evidence" value="ECO:0007669"/>
    <property type="project" value="InterPro"/>
</dbReference>
<keyword evidence="5" id="KW-1185">Reference proteome</keyword>
<reference evidence="4 5" key="1">
    <citation type="submission" date="2024-01" db="EMBL/GenBank/DDBJ databases">
        <title>The genome of the rayed Mediterranean limpet Patella caerulea (Linnaeus, 1758).</title>
        <authorList>
            <person name="Anh-Thu Weber A."/>
            <person name="Halstead-Nussloch G."/>
        </authorList>
    </citation>
    <scope>NUCLEOTIDE SEQUENCE [LARGE SCALE GENOMIC DNA]</scope>
    <source>
        <strain evidence="4">AATW-2023a</strain>
        <tissue evidence="4">Whole specimen</tissue>
    </source>
</reference>
<dbReference type="SMART" id="SM00020">
    <property type="entry name" value="Tryp_SPc"/>
    <property type="match status" value="1"/>
</dbReference>
<dbReference type="InterPro" id="IPR043504">
    <property type="entry name" value="Peptidase_S1_PA_chymotrypsin"/>
</dbReference>
<dbReference type="InterPro" id="IPR001314">
    <property type="entry name" value="Peptidase_S1A"/>
</dbReference>
<dbReference type="FunFam" id="2.40.10.10:FF:000002">
    <property type="entry name" value="Transmembrane protease serine"/>
    <property type="match status" value="1"/>
</dbReference>
<evidence type="ECO:0000259" key="3">
    <source>
        <dbReference type="PROSITE" id="PS50240"/>
    </source>
</evidence>
<organism evidence="4 5">
    <name type="scientific">Patella caerulea</name>
    <name type="common">Rayed Mediterranean limpet</name>
    <dbReference type="NCBI Taxonomy" id="87958"/>
    <lineage>
        <taxon>Eukaryota</taxon>
        <taxon>Metazoa</taxon>
        <taxon>Spiralia</taxon>
        <taxon>Lophotrochozoa</taxon>
        <taxon>Mollusca</taxon>
        <taxon>Gastropoda</taxon>
        <taxon>Patellogastropoda</taxon>
        <taxon>Patelloidea</taxon>
        <taxon>Patellidae</taxon>
        <taxon>Patella</taxon>
    </lineage>
</organism>
<gene>
    <name evidence="4" type="ORF">SNE40_007365</name>
</gene>
<name>A0AAN8K3G3_PATCE</name>
<keyword evidence="1" id="KW-1015">Disulfide bond</keyword>
<dbReference type="InterPro" id="IPR001254">
    <property type="entry name" value="Trypsin_dom"/>
</dbReference>
<comment type="caution">
    <text evidence="4">The sequence shown here is derived from an EMBL/GenBank/DDBJ whole genome shotgun (WGS) entry which is preliminary data.</text>
</comment>
<dbReference type="PRINTS" id="PR00722">
    <property type="entry name" value="CHYMOTRYPSIN"/>
</dbReference>
<dbReference type="InterPro" id="IPR018114">
    <property type="entry name" value="TRYPSIN_HIS"/>
</dbReference>
<evidence type="ECO:0000256" key="2">
    <source>
        <dbReference type="ARBA" id="ARBA00024195"/>
    </source>
</evidence>
<dbReference type="PROSITE" id="PS00134">
    <property type="entry name" value="TRYPSIN_HIS"/>
    <property type="match status" value="1"/>
</dbReference>
<dbReference type="EMBL" id="JAZGQO010000006">
    <property type="protein sequence ID" value="KAK6185043.1"/>
    <property type="molecule type" value="Genomic_DNA"/>
</dbReference>